<keyword evidence="3" id="KW-1185">Reference proteome</keyword>
<dbReference type="Proteomes" id="UP000199167">
    <property type="component" value="Unassembled WGS sequence"/>
</dbReference>
<gene>
    <name evidence="2" type="ORF">SAMN04488515_2528</name>
</gene>
<sequence length="172" mass="17954">MTVTIPANDFGQLRIFALDFAPPEALKEKTAEGIAGAFGVLLNPDYIDVIDTAALSDLTLADYIRQGYDFQPDAADLVALDSLSGWIIIVMSRATDGAGTTLDLAPGLRHVTTIGTPLAMSAPVSMDTDSAKGVLTPTTKVPMSDARIGGMVATLALLVLFVLVALMIFIAG</sequence>
<dbReference type="STRING" id="364200.SAMN04488515_2528"/>
<accession>A0A1I0RE75</accession>
<organism evidence="2 3">
    <name type="scientific">Cognatiyoonia koreensis</name>
    <dbReference type="NCBI Taxonomy" id="364200"/>
    <lineage>
        <taxon>Bacteria</taxon>
        <taxon>Pseudomonadati</taxon>
        <taxon>Pseudomonadota</taxon>
        <taxon>Alphaproteobacteria</taxon>
        <taxon>Rhodobacterales</taxon>
        <taxon>Paracoccaceae</taxon>
        <taxon>Cognatiyoonia</taxon>
    </lineage>
</organism>
<evidence type="ECO:0000313" key="2">
    <source>
        <dbReference type="EMBL" id="SEW38910.1"/>
    </source>
</evidence>
<name>A0A1I0RE75_9RHOB</name>
<dbReference type="OrthoDB" id="7875742at2"/>
<dbReference type="AlphaFoldDB" id="A0A1I0RE75"/>
<keyword evidence="1" id="KW-0812">Transmembrane</keyword>
<dbReference type="EMBL" id="FOIZ01000002">
    <property type="protein sequence ID" value="SEW38910.1"/>
    <property type="molecule type" value="Genomic_DNA"/>
</dbReference>
<keyword evidence="1" id="KW-1133">Transmembrane helix</keyword>
<dbReference type="RefSeq" id="WP_089995311.1">
    <property type="nucleotide sequence ID" value="NZ_FOIZ01000002.1"/>
</dbReference>
<evidence type="ECO:0000256" key="1">
    <source>
        <dbReference type="SAM" id="Phobius"/>
    </source>
</evidence>
<evidence type="ECO:0000313" key="3">
    <source>
        <dbReference type="Proteomes" id="UP000199167"/>
    </source>
</evidence>
<reference evidence="2 3" key="1">
    <citation type="submission" date="2016-10" db="EMBL/GenBank/DDBJ databases">
        <authorList>
            <person name="de Groot N.N."/>
        </authorList>
    </citation>
    <scope>NUCLEOTIDE SEQUENCE [LARGE SCALE GENOMIC DNA]</scope>
    <source>
        <strain evidence="2 3">DSM 17925</strain>
    </source>
</reference>
<proteinExistence type="predicted"/>
<protein>
    <submittedName>
        <fullName evidence="2">Uncharacterized protein</fullName>
    </submittedName>
</protein>
<feature type="transmembrane region" description="Helical" evidence="1">
    <location>
        <begin position="148"/>
        <end position="171"/>
    </location>
</feature>
<keyword evidence="1" id="KW-0472">Membrane</keyword>